<accession>A0ACD1E0P3</accession>
<organism evidence="1 2">
    <name type="scientific">Curtobacterium aetherium</name>
    <dbReference type="NCBI Taxonomy" id="2841594"/>
    <lineage>
        <taxon>Bacteria</taxon>
        <taxon>Bacillati</taxon>
        <taxon>Actinomycetota</taxon>
        <taxon>Actinomycetes</taxon>
        <taxon>Micrococcales</taxon>
        <taxon>Microbacteriaceae</taxon>
        <taxon>Curtobacterium</taxon>
    </lineage>
</organism>
<reference evidence="1" key="1">
    <citation type="submission" date="2021-06" db="EMBL/GenBank/DDBJ databases">
        <authorList>
            <person name="Ellington A.J."/>
            <person name="Bryan N.C."/>
            <person name="Christner B.C."/>
            <person name="Reisch C.R."/>
        </authorList>
    </citation>
    <scope>NUCLEOTIDE SEQUENCE</scope>
    <source>
        <strain evidence="1">L6-1</strain>
    </source>
</reference>
<evidence type="ECO:0000313" key="2">
    <source>
        <dbReference type="Proteomes" id="UP000681794"/>
    </source>
</evidence>
<protein>
    <submittedName>
        <fullName evidence="1">Threonine/serine exporter family protein</fullName>
    </submittedName>
</protein>
<dbReference type="EMBL" id="CP076544">
    <property type="protein sequence ID" value="QWS32484.1"/>
    <property type="molecule type" value="Genomic_DNA"/>
</dbReference>
<gene>
    <name evidence="1" type="ORF">KM842_09255</name>
</gene>
<proteinExistence type="predicted"/>
<name>A0ACD1E0P3_9MICO</name>
<evidence type="ECO:0000313" key="1">
    <source>
        <dbReference type="EMBL" id="QWS32484.1"/>
    </source>
</evidence>
<sequence length="440" mass="44572">MVGIGSALTNLRDALRRPEAHVEVIDGETVPVGMLLGTLGALLLDAGSSVTDVRSALEKTRDAAGVGDGLAIGVLPALVIVSETATGAATIVNAEGIELSFRQSARANRLVLGLERGAIALAEIPARARSIRQGTRPPAPLPWVLGNALTSAGLAVVFRCPWWAVLLALVVGALVGVIGLLLRRFREAVAVVPFLAAFCSTAVVGLVAAGTGFDHVPLYAVCAPVAVFVPGALITNALLELTAADIVTGSARLMQGLIMLGFMAAGIAAGSTVTGLRIDPTSAALVGEVAGIGTDRPGWEAVPALWASWLAVVVLATGISLVFGSGCRLTAASVLVMLTAYAVVSWLTPFSGSVVATGLAAALLFVGTRVLERIVPVIPATVSFRPAFLLLVPGTVGLVAVATFDAAALATPLATFVSLCVGTKIGGLLPGLFARNAPSH</sequence>
<keyword evidence="2" id="KW-1185">Reference proteome</keyword>
<dbReference type="Proteomes" id="UP000681794">
    <property type="component" value="Chromosome"/>
</dbReference>